<dbReference type="InterPro" id="IPR000571">
    <property type="entry name" value="Znf_CCCH"/>
</dbReference>
<dbReference type="AlphaFoldDB" id="A0A0S4JNH2"/>
<proteinExistence type="predicted"/>
<sequence length="240" mass="26414">MNNSTTNTAPLAAPGLSATTSSLPQRGEGTERTTRPSGGDTPYNHNTRQQRSDWTLHQQSVSSSSNVVISLYPCASHHEAMMFSCNNIDENEKHRISAYCHNPYTSPTTTNYSPFATSHPALSGMGSVTAVRNCAPRHLRHRNPIFQEPVPPPPPQVASIDVPLPFPNVFESSPQQQRPMCCYFKQKGFCKMGVTCWYSHEGDLYAPCHYGASCKAGHATLVLMRENSSDAHNLQHPSDD</sequence>
<keyword evidence="1" id="KW-0863">Zinc-finger</keyword>
<organism evidence="4 5">
    <name type="scientific">Bodo saltans</name>
    <name type="common">Flagellated protozoan</name>
    <dbReference type="NCBI Taxonomy" id="75058"/>
    <lineage>
        <taxon>Eukaryota</taxon>
        <taxon>Discoba</taxon>
        <taxon>Euglenozoa</taxon>
        <taxon>Kinetoplastea</taxon>
        <taxon>Metakinetoplastina</taxon>
        <taxon>Eubodonida</taxon>
        <taxon>Bodonidae</taxon>
        <taxon>Bodo</taxon>
    </lineage>
</organism>
<evidence type="ECO:0000259" key="3">
    <source>
        <dbReference type="PROSITE" id="PS50103"/>
    </source>
</evidence>
<dbReference type="VEuPathDB" id="TriTrypDB:BSAL_28230"/>
<evidence type="ECO:0000313" key="4">
    <source>
        <dbReference type="EMBL" id="CUG90666.1"/>
    </source>
</evidence>
<dbReference type="GO" id="GO:0008270">
    <property type="term" value="F:zinc ion binding"/>
    <property type="evidence" value="ECO:0007669"/>
    <property type="project" value="UniProtKB-KW"/>
</dbReference>
<feature type="region of interest" description="Disordered" evidence="2">
    <location>
        <begin position="1"/>
        <end position="51"/>
    </location>
</feature>
<feature type="zinc finger region" description="C3H1-type" evidence="1">
    <location>
        <begin position="175"/>
        <end position="203"/>
    </location>
</feature>
<evidence type="ECO:0000256" key="1">
    <source>
        <dbReference type="PROSITE-ProRule" id="PRU00723"/>
    </source>
</evidence>
<evidence type="ECO:0000256" key="2">
    <source>
        <dbReference type="SAM" id="MobiDB-lite"/>
    </source>
</evidence>
<keyword evidence="1" id="KW-0479">Metal-binding</keyword>
<keyword evidence="1" id="KW-0862">Zinc</keyword>
<accession>A0A0S4JNH2</accession>
<dbReference type="PROSITE" id="PS50103">
    <property type="entry name" value="ZF_C3H1"/>
    <property type="match status" value="1"/>
</dbReference>
<keyword evidence="5" id="KW-1185">Reference proteome</keyword>
<gene>
    <name evidence="4" type="ORF">BSAL_28230</name>
</gene>
<dbReference type="Proteomes" id="UP000051952">
    <property type="component" value="Unassembled WGS sequence"/>
</dbReference>
<dbReference type="EMBL" id="CYKH01001853">
    <property type="protein sequence ID" value="CUG90666.1"/>
    <property type="molecule type" value="Genomic_DNA"/>
</dbReference>
<evidence type="ECO:0000313" key="5">
    <source>
        <dbReference type="Proteomes" id="UP000051952"/>
    </source>
</evidence>
<reference evidence="5" key="1">
    <citation type="submission" date="2015-09" db="EMBL/GenBank/DDBJ databases">
        <authorList>
            <consortium name="Pathogen Informatics"/>
        </authorList>
    </citation>
    <scope>NUCLEOTIDE SEQUENCE [LARGE SCALE GENOMIC DNA]</scope>
    <source>
        <strain evidence="5">Lake Konstanz</strain>
    </source>
</reference>
<name>A0A0S4JNH2_BODSA</name>
<protein>
    <recommendedName>
        <fullName evidence="3">C3H1-type domain-containing protein</fullName>
    </recommendedName>
</protein>
<feature type="domain" description="C3H1-type" evidence="3">
    <location>
        <begin position="175"/>
        <end position="203"/>
    </location>
</feature>